<keyword evidence="1" id="KW-0863">Zinc-finger</keyword>
<keyword evidence="2" id="KW-0472">Membrane</keyword>
<comment type="caution">
    <text evidence="4">The sequence shown here is derived from an EMBL/GenBank/DDBJ whole genome shotgun (WGS) entry which is preliminary data.</text>
</comment>
<keyword evidence="2" id="KW-1133">Transmembrane helix</keyword>
<dbReference type="Proteomes" id="UP001642484">
    <property type="component" value="Unassembled WGS sequence"/>
</dbReference>
<dbReference type="EMBL" id="CAXAMN010012370">
    <property type="protein sequence ID" value="CAK9038055.1"/>
    <property type="molecule type" value="Genomic_DNA"/>
</dbReference>
<proteinExistence type="predicted"/>
<reference evidence="4 5" key="1">
    <citation type="submission" date="2024-02" db="EMBL/GenBank/DDBJ databases">
        <authorList>
            <person name="Chen Y."/>
            <person name="Shah S."/>
            <person name="Dougan E. K."/>
            <person name="Thang M."/>
            <person name="Chan C."/>
        </authorList>
    </citation>
    <scope>NUCLEOTIDE SEQUENCE [LARGE SCALE GENOMIC DNA]</scope>
</reference>
<dbReference type="SUPFAM" id="SSF57850">
    <property type="entry name" value="RING/U-box"/>
    <property type="match status" value="1"/>
</dbReference>
<keyword evidence="1" id="KW-0862">Zinc</keyword>
<gene>
    <name evidence="4" type="ORF">CCMP2556_LOCUS20900</name>
</gene>
<evidence type="ECO:0000256" key="2">
    <source>
        <dbReference type="SAM" id="Phobius"/>
    </source>
</evidence>
<keyword evidence="2" id="KW-0812">Transmembrane</keyword>
<accession>A0ABP0LFV7</accession>
<keyword evidence="1" id="KW-0479">Metal-binding</keyword>
<evidence type="ECO:0000259" key="3">
    <source>
        <dbReference type="PROSITE" id="PS50089"/>
    </source>
</evidence>
<name>A0ABP0LFV7_9DINO</name>
<organism evidence="4 5">
    <name type="scientific">Durusdinium trenchii</name>
    <dbReference type="NCBI Taxonomy" id="1381693"/>
    <lineage>
        <taxon>Eukaryota</taxon>
        <taxon>Sar</taxon>
        <taxon>Alveolata</taxon>
        <taxon>Dinophyceae</taxon>
        <taxon>Suessiales</taxon>
        <taxon>Symbiodiniaceae</taxon>
        <taxon>Durusdinium</taxon>
    </lineage>
</organism>
<evidence type="ECO:0000256" key="1">
    <source>
        <dbReference type="PROSITE-ProRule" id="PRU00175"/>
    </source>
</evidence>
<feature type="transmembrane region" description="Helical" evidence="2">
    <location>
        <begin position="245"/>
        <end position="263"/>
    </location>
</feature>
<dbReference type="InterPro" id="IPR001841">
    <property type="entry name" value="Znf_RING"/>
</dbReference>
<sequence>MNDELETCCVCLDALSSAPSSILVSSSHRVCHHFIHTLCAEKLSPRKCPLCRQCFAHVSVPLDQRWLSSTAPEEIIRGLRRLEGLPEPSSNEVERAPAQCVIEILAATLPIPEEILMQELRTHEETISAENFSQILLGLGIQPLQPQRIGESLVPRHKTLVRYSSLRRTYWRLRWLSLKACGAAGAGCSWGAAGLSAGVLLGGAAAIPHRALPDMQTHENQMIMAIKAAYFGGLLLYYGMQRLDLVAIGLKVGSAVGVAYGFFHGLAVVDPENHGFRSAFWAGLTGFSSTPPCRIYGNQRVAWPGQPKEL</sequence>
<keyword evidence="5" id="KW-1185">Reference proteome</keyword>
<feature type="transmembrane region" description="Helical" evidence="2">
    <location>
        <begin position="176"/>
        <end position="201"/>
    </location>
</feature>
<evidence type="ECO:0000313" key="4">
    <source>
        <dbReference type="EMBL" id="CAK9038055.1"/>
    </source>
</evidence>
<evidence type="ECO:0000313" key="5">
    <source>
        <dbReference type="Proteomes" id="UP001642484"/>
    </source>
</evidence>
<dbReference type="PROSITE" id="PS50089">
    <property type="entry name" value="ZF_RING_2"/>
    <property type="match status" value="1"/>
</dbReference>
<protein>
    <recommendedName>
        <fullName evidence="3">RING-type domain-containing protein</fullName>
    </recommendedName>
</protein>
<feature type="domain" description="RING-type" evidence="3">
    <location>
        <begin position="8"/>
        <end position="52"/>
    </location>
</feature>
<feature type="transmembrane region" description="Helical" evidence="2">
    <location>
        <begin position="221"/>
        <end position="238"/>
    </location>
</feature>